<dbReference type="SMART" id="SM00382">
    <property type="entry name" value="AAA"/>
    <property type="match status" value="1"/>
</dbReference>
<evidence type="ECO:0000256" key="5">
    <source>
        <dbReference type="ARBA" id="ARBA00023125"/>
    </source>
</evidence>
<keyword evidence="3 6" id="KW-0547">Nucleotide-binding</keyword>
<sequence length="978" mass="108757">MGLRIRKSIKIAPGVRLNFGKKGISTSIGKRGAGITIGPTGTTAHVGIPGTGISYVKKVGTTKKSAMEKLQSTGENEKPKRNYSCLGSFLAFSGIVIVMAIHSTYTWTALTLSILIICVLYIFFAIITYFCNILKKNITIDTNYTKEVPKTMESTTTPINPKEPFTRYKYPSLNLLKKYEVNSDHINEEEQRTNKNRIIEVLDNFGIQIKTIHASVGPAITLYEIQLADGMLLSKVKEFEDDIAISLSAFGTRVIAPLPGKETFGIEIPNSYPDVVSIESVLNSSQFKDTRMELPLAIGKNIDGEVFMIDLSLAPHLLIAGSTLQNDSLGLDAIIFSLLYKKHPNELKLVLIDLGKVELNVYSRITNKFMAVIPDDEAIVTNTKKAMLTLNSICQVVNDRNKLFEKAGAYNIKEYNQMYINRRLRLVDGHEYLPYIVVVINEFSDLIMTYGKKAEDLIVDIAKKACTVGIHMVITTRRPSKSIVTDAIKDNIPGRIAFRMNLGSDSQIILGHPDANRLVGQGDMFCINNNELVRVQCAFVNTAEIEIVNEYISQQPGPIEPWELPEPSTEKDDRLSNVTMDENSLDPLFEEAAYAIVNSQQGSTSIIQRRFCIGYNRAGRLMDKLEAAGIVGEAQGSKPREVYVQSMGELRLRLAKFVKQSHSTIRQTTPANGLLSDKERTSGSQRIEANLQKNDFGNKSHGKEALPASNPLDTLESLIGLASVKEELSSMVNFIKLNKKRAEQGLPVTQIAYHCVFTGNPGTGKTTVARLLAGVFKDLGVLEKGQLIETDRSGLVAEYIGQTAVKTNKIIDSALDGVLFIDEAYTLAQGGSQDYGHEAIATLLKRMEDNRDRLIVILAGYGPEMKTFIESNPGLRSRFNRYINFPDYTPNELLEIFLKYLSKQQYVLSESAMAQTANFLTKEVGKAKNDFGNARFVRNLFEKAITQQANRLANIESCDKDMLKRIEEEDIIKSIQRI</sequence>
<dbReference type="Gene3D" id="3.40.50.300">
    <property type="entry name" value="P-loop containing nucleotide triphosphate hydrolases"/>
    <property type="match status" value="2"/>
</dbReference>
<comment type="similarity">
    <text evidence="1">Belongs to the FtsK/SpoIIIE/SftA family.</text>
</comment>
<protein>
    <submittedName>
        <fullName evidence="10">DUF4236 domain-containing protein</fullName>
    </submittedName>
</protein>
<evidence type="ECO:0000259" key="9">
    <source>
        <dbReference type="PROSITE" id="PS50901"/>
    </source>
</evidence>
<keyword evidence="8" id="KW-0812">Transmembrane</keyword>
<dbReference type="InterPro" id="IPR018541">
    <property type="entry name" value="Ftsk_gamma"/>
</dbReference>
<dbReference type="InterPro" id="IPR036388">
    <property type="entry name" value="WH-like_DNA-bd_sf"/>
</dbReference>
<dbReference type="SUPFAM" id="SSF52540">
    <property type="entry name" value="P-loop containing nucleoside triphosphate hydrolases"/>
    <property type="match status" value="2"/>
</dbReference>
<dbReference type="Gene3D" id="3.30.980.40">
    <property type="match status" value="1"/>
</dbReference>
<reference evidence="10 11" key="1">
    <citation type="submission" date="2018-08" db="EMBL/GenBank/DDBJ databases">
        <title>A genome reference for cultivated species of the human gut microbiota.</title>
        <authorList>
            <person name="Zou Y."/>
            <person name="Xue W."/>
            <person name="Luo G."/>
        </authorList>
    </citation>
    <scope>NUCLEOTIDE SEQUENCE [LARGE SCALE GENOMIC DNA]</scope>
    <source>
        <strain evidence="10 11">AF38-11</strain>
    </source>
</reference>
<dbReference type="GO" id="GO:0016887">
    <property type="term" value="F:ATP hydrolysis activity"/>
    <property type="evidence" value="ECO:0007669"/>
    <property type="project" value="InterPro"/>
</dbReference>
<dbReference type="FunFam" id="3.40.50.300:FF:000216">
    <property type="entry name" value="Type VII secretion ATPase EccA"/>
    <property type="match status" value="1"/>
</dbReference>
<dbReference type="SUPFAM" id="SSF46785">
    <property type="entry name" value="Winged helix' DNA-binding domain"/>
    <property type="match status" value="1"/>
</dbReference>
<dbReference type="InterPro" id="IPR041027">
    <property type="entry name" value="FtsK_alpha"/>
</dbReference>
<dbReference type="RefSeq" id="WP_118416058.1">
    <property type="nucleotide sequence ID" value="NZ_QROP01000009.1"/>
</dbReference>
<keyword evidence="8" id="KW-0472">Membrane</keyword>
<feature type="binding site" evidence="6">
    <location>
        <begin position="321"/>
        <end position="328"/>
    </location>
    <ligand>
        <name>ATP</name>
        <dbReference type="ChEBI" id="CHEBI:30616"/>
    </ligand>
</feature>
<evidence type="ECO:0000313" key="10">
    <source>
        <dbReference type="EMBL" id="RHL40231.1"/>
    </source>
</evidence>
<feature type="transmembrane region" description="Helical" evidence="8">
    <location>
        <begin position="83"/>
        <end position="101"/>
    </location>
</feature>
<dbReference type="InterPro" id="IPR003593">
    <property type="entry name" value="AAA+_ATPase"/>
</dbReference>
<evidence type="ECO:0000256" key="1">
    <source>
        <dbReference type="ARBA" id="ARBA00006474"/>
    </source>
</evidence>
<dbReference type="GO" id="GO:0003677">
    <property type="term" value="F:DNA binding"/>
    <property type="evidence" value="ECO:0007669"/>
    <property type="project" value="UniProtKB-KW"/>
</dbReference>
<dbReference type="Pfam" id="PF17854">
    <property type="entry name" value="FtsK_alpha"/>
    <property type="match status" value="1"/>
</dbReference>
<dbReference type="PRINTS" id="PR00819">
    <property type="entry name" value="CBXCFQXSUPER"/>
</dbReference>
<dbReference type="EMBL" id="QROP01000009">
    <property type="protein sequence ID" value="RHL40231.1"/>
    <property type="molecule type" value="Genomic_DNA"/>
</dbReference>
<dbReference type="InterPro" id="IPR027417">
    <property type="entry name" value="P-loop_NTPase"/>
</dbReference>
<dbReference type="InterPro" id="IPR036390">
    <property type="entry name" value="WH_DNA-bd_sf"/>
</dbReference>
<dbReference type="PANTHER" id="PTHR22683">
    <property type="entry name" value="SPORULATION PROTEIN RELATED"/>
    <property type="match status" value="1"/>
</dbReference>
<dbReference type="InterPro" id="IPR050206">
    <property type="entry name" value="FtsK/SpoIIIE/SftA"/>
</dbReference>
<dbReference type="InterPro" id="IPR041627">
    <property type="entry name" value="AAA_lid_6"/>
</dbReference>
<dbReference type="InterPro" id="IPR025330">
    <property type="entry name" value="DUF4236"/>
</dbReference>
<dbReference type="Pfam" id="PF17866">
    <property type="entry name" value="AAA_lid_6"/>
    <property type="match status" value="1"/>
</dbReference>
<dbReference type="GO" id="GO:0005524">
    <property type="term" value="F:ATP binding"/>
    <property type="evidence" value="ECO:0007669"/>
    <property type="project" value="UniProtKB-UniRule"/>
</dbReference>
<evidence type="ECO:0000256" key="8">
    <source>
        <dbReference type="SAM" id="Phobius"/>
    </source>
</evidence>
<dbReference type="SMART" id="SM00843">
    <property type="entry name" value="Ftsk_gamma"/>
    <property type="match status" value="1"/>
</dbReference>
<dbReference type="Pfam" id="PF09397">
    <property type="entry name" value="FtsK_gamma"/>
    <property type="match status" value="1"/>
</dbReference>
<keyword evidence="8" id="KW-1133">Transmembrane helix</keyword>
<evidence type="ECO:0000256" key="7">
    <source>
        <dbReference type="SAM" id="MobiDB-lite"/>
    </source>
</evidence>
<keyword evidence="4 6" id="KW-0067">ATP-binding</keyword>
<dbReference type="Proteomes" id="UP000283672">
    <property type="component" value="Unassembled WGS sequence"/>
</dbReference>
<feature type="region of interest" description="Disordered" evidence="7">
    <location>
        <begin position="663"/>
        <end position="683"/>
    </location>
</feature>
<feature type="transmembrane region" description="Helical" evidence="8">
    <location>
        <begin position="107"/>
        <end position="130"/>
    </location>
</feature>
<dbReference type="Pfam" id="PF01580">
    <property type="entry name" value="FtsK_SpoIIIE"/>
    <property type="match status" value="1"/>
</dbReference>
<comment type="caution">
    <text evidence="10">The sequence shown here is derived from an EMBL/GenBank/DDBJ whole genome shotgun (WGS) entry which is preliminary data.</text>
</comment>
<keyword evidence="5" id="KW-0238">DNA-binding</keyword>
<gene>
    <name evidence="10" type="ORF">DW026_05365</name>
</gene>
<evidence type="ECO:0000256" key="3">
    <source>
        <dbReference type="ARBA" id="ARBA00022741"/>
    </source>
</evidence>
<dbReference type="Gene3D" id="1.10.10.10">
    <property type="entry name" value="Winged helix-like DNA-binding domain superfamily/Winged helix DNA-binding domain"/>
    <property type="match status" value="1"/>
</dbReference>
<organism evidence="10 11">
    <name type="scientific">Segatella copri</name>
    <dbReference type="NCBI Taxonomy" id="165179"/>
    <lineage>
        <taxon>Bacteria</taxon>
        <taxon>Pseudomonadati</taxon>
        <taxon>Bacteroidota</taxon>
        <taxon>Bacteroidia</taxon>
        <taxon>Bacteroidales</taxon>
        <taxon>Prevotellaceae</taxon>
        <taxon>Segatella</taxon>
    </lineage>
</organism>
<dbReference type="InterPro" id="IPR003959">
    <property type="entry name" value="ATPase_AAA_core"/>
</dbReference>
<evidence type="ECO:0000256" key="4">
    <source>
        <dbReference type="ARBA" id="ARBA00022840"/>
    </source>
</evidence>
<dbReference type="InterPro" id="IPR000641">
    <property type="entry name" value="CbxX/CfxQ"/>
</dbReference>
<dbReference type="Pfam" id="PF14020">
    <property type="entry name" value="DUF4236"/>
    <property type="match status" value="1"/>
</dbReference>
<dbReference type="PANTHER" id="PTHR22683:SF41">
    <property type="entry name" value="DNA TRANSLOCASE FTSK"/>
    <property type="match status" value="1"/>
</dbReference>
<dbReference type="PROSITE" id="PS50901">
    <property type="entry name" value="FTSK"/>
    <property type="match status" value="1"/>
</dbReference>
<name>A0AA92VD94_9BACT</name>
<dbReference type="Gene3D" id="1.10.8.60">
    <property type="match status" value="1"/>
</dbReference>
<accession>A0AA92VD94</accession>
<comment type="similarity">
    <text evidence="2">Belongs to the CbxX/CfxQ family.</text>
</comment>
<dbReference type="AlphaFoldDB" id="A0AA92VD94"/>
<feature type="domain" description="FtsK" evidence="9">
    <location>
        <begin position="303"/>
        <end position="507"/>
    </location>
</feature>
<evidence type="ECO:0000313" key="11">
    <source>
        <dbReference type="Proteomes" id="UP000283672"/>
    </source>
</evidence>
<proteinExistence type="inferred from homology"/>
<evidence type="ECO:0000256" key="2">
    <source>
        <dbReference type="ARBA" id="ARBA00010378"/>
    </source>
</evidence>
<dbReference type="InterPro" id="IPR002543">
    <property type="entry name" value="FtsK_dom"/>
</dbReference>
<evidence type="ECO:0000256" key="6">
    <source>
        <dbReference type="PROSITE-ProRule" id="PRU00289"/>
    </source>
</evidence>
<dbReference type="Pfam" id="PF00004">
    <property type="entry name" value="AAA"/>
    <property type="match status" value="1"/>
</dbReference>